<dbReference type="STRING" id="46731.A0A3M6U473"/>
<dbReference type="Proteomes" id="UP000275408">
    <property type="component" value="Unassembled WGS sequence"/>
</dbReference>
<proteinExistence type="predicted"/>
<keyword evidence="8" id="KW-1185">Reference proteome</keyword>
<organism evidence="7 8">
    <name type="scientific">Pocillopora damicornis</name>
    <name type="common">Cauliflower coral</name>
    <name type="synonym">Millepora damicornis</name>
    <dbReference type="NCBI Taxonomy" id="46731"/>
    <lineage>
        <taxon>Eukaryota</taxon>
        <taxon>Metazoa</taxon>
        <taxon>Cnidaria</taxon>
        <taxon>Anthozoa</taxon>
        <taxon>Hexacorallia</taxon>
        <taxon>Scleractinia</taxon>
        <taxon>Astrocoeniina</taxon>
        <taxon>Pocilloporidae</taxon>
        <taxon>Pocillopora</taxon>
    </lineage>
</organism>
<gene>
    <name evidence="7" type="ORF">pdam_00025940</name>
</gene>
<dbReference type="PANTHER" id="PTHR19848">
    <property type="entry name" value="WD40 REPEAT PROTEIN"/>
    <property type="match status" value="1"/>
</dbReference>
<keyword evidence="3" id="KW-0677">Repeat</keyword>
<evidence type="ECO:0000256" key="5">
    <source>
        <dbReference type="PROSITE-ProRule" id="PRU00221"/>
    </source>
</evidence>
<dbReference type="GO" id="GO:0007219">
    <property type="term" value="P:Notch signaling pathway"/>
    <property type="evidence" value="ECO:0007669"/>
    <property type="project" value="TreeGrafter"/>
</dbReference>
<dbReference type="PROSITE" id="PS50082">
    <property type="entry name" value="WD_REPEATS_2"/>
    <property type="match status" value="1"/>
</dbReference>
<dbReference type="GO" id="GO:0005730">
    <property type="term" value="C:nucleolus"/>
    <property type="evidence" value="ECO:0007669"/>
    <property type="project" value="TreeGrafter"/>
</dbReference>
<dbReference type="PANTHER" id="PTHR19848:SF0">
    <property type="entry name" value="NOTCHLESS PROTEIN HOMOLOG 1"/>
    <property type="match status" value="1"/>
</dbReference>
<dbReference type="Gene3D" id="2.130.10.10">
    <property type="entry name" value="YVTN repeat-like/Quinoprotein amine dehydrogenase"/>
    <property type="match status" value="1"/>
</dbReference>
<dbReference type="SUPFAM" id="SSF50978">
    <property type="entry name" value="WD40 repeat-like"/>
    <property type="match status" value="1"/>
</dbReference>
<comment type="subcellular location">
    <subcellularLocation>
        <location evidence="1">Nucleus</location>
    </subcellularLocation>
</comment>
<keyword evidence="2 5" id="KW-0853">WD repeat</keyword>
<accession>A0A3M6U473</accession>
<dbReference type="Pfam" id="PF00400">
    <property type="entry name" value="WD40"/>
    <property type="match status" value="1"/>
</dbReference>
<dbReference type="OrthoDB" id="10267436at2759"/>
<evidence type="ECO:0000256" key="2">
    <source>
        <dbReference type="ARBA" id="ARBA00022574"/>
    </source>
</evidence>
<dbReference type="GO" id="GO:0000027">
    <property type="term" value="P:ribosomal large subunit assembly"/>
    <property type="evidence" value="ECO:0007669"/>
    <property type="project" value="TreeGrafter"/>
</dbReference>
<comment type="caution">
    <text evidence="7">The sequence shown here is derived from an EMBL/GenBank/DDBJ whole genome shotgun (WGS) entry which is preliminary data.</text>
</comment>
<evidence type="ECO:0000313" key="7">
    <source>
        <dbReference type="EMBL" id="RMX48473.1"/>
    </source>
</evidence>
<evidence type="ECO:0000256" key="1">
    <source>
        <dbReference type="ARBA" id="ARBA00004123"/>
    </source>
</evidence>
<feature type="non-terminal residue" evidence="7">
    <location>
        <position position="104"/>
    </location>
</feature>
<feature type="repeat" description="WD" evidence="5">
    <location>
        <begin position="54"/>
        <end position="95"/>
    </location>
</feature>
<dbReference type="InterPro" id="IPR001680">
    <property type="entry name" value="WD40_rpt"/>
</dbReference>
<evidence type="ECO:0000256" key="6">
    <source>
        <dbReference type="SAM" id="MobiDB-lite"/>
    </source>
</evidence>
<feature type="non-terminal residue" evidence="7">
    <location>
        <position position="1"/>
    </location>
</feature>
<dbReference type="EMBL" id="RCHS01002272">
    <property type="protein sequence ID" value="RMX48473.1"/>
    <property type="molecule type" value="Genomic_DNA"/>
</dbReference>
<dbReference type="InterPro" id="IPR036322">
    <property type="entry name" value="WD40_repeat_dom_sf"/>
</dbReference>
<reference evidence="7 8" key="1">
    <citation type="journal article" date="2018" name="Sci. Rep.">
        <title>Comparative analysis of the Pocillopora damicornis genome highlights role of immune system in coral evolution.</title>
        <authorList>
            <person name="Cunning R."/>
            <person name="Bay R.A."/>
            <person name="Gillette P."/>
            <person name="Baker A.C."/>
            <person name="Traylor-Knowles N."/>
        </authorList>
    </citation>
    <scope>NUCLEOTIDE SEQUENCE [LARGE SCALE GENOMIC DNA]</scope>
    <source>
        <strain evidence="7">RSMAS</strain>
        <tissue evidence="7">Whole animal</tissue>
    </source>
</reference>
<evidence type="ECO:0000256" key="3">
    <source>
        <dbReference type="ARBA" id="ARBA00022737"/>
    </source>
</evidence>
<protein>
    <submittedName>
        <fullName evidence="7">Uncharacterized protein</fullName>
    </submittedName>
</protein>
<evidence type="ECO:0000256" key="4">
    <source>
        <dbReference type="ARBA" id="ARBA00023242"/>
    </source>
</evidence>
<dbReference type="PROSITE" id="PS50294">
    <property type="entry name" value="WD_REPEATS_REGION"/>
    <property type="match status" value="1"/>
</dbReference>
<evidence type="ECO:0000313" key="8">
    <source>
        <dbReference type="Proteomes" id="UP000275408"/>
    </source>
</evidence>
<dbReference type="InterPro" id="IPR015943">
    <property type="entry name" value="WD40/YVTN_repeat-like_dom_sf"/>
</dbReference>
<feature type="region of interest" description="Disordered" evidence="6">
    <location>
        <begin position="1"/>
        <end position="21"/>
    </location>
</feature>
<keyword evidence="4" id="KW-0539">Nucleus</keyword>
<dbReference type="AlphaFoldDB" id="A0A3M6U473"/>
<dbReference type="SMART" id="SM00320">
    <property type="entry name" value="WD40"/>
    <property type="match status" value="1"/>
</dbReference>
<name>A0A3M6U473_POCDA</name>
<sequence>YALRTGAFDPSKGSSDELVTAENDTLKERALQRYTHAKGGRRERLNPLFVHFQLLGHQALINQVSFSPDGRMIASASFDKSVKIWNGDSGKYIISLRGHVNSVY</sequence>